<name>X0WSJ2_9ZZZZ</name>
<accession>X0WSJ2</accession>
<gene>
    <name evidence="1" type="ORF">S01H1_66820</name>
</gene>
<evidence type="ECO:0000313" key="1">
    <source>
        <dbReference type="EMBL" id="GAG33640.1"/>
    </source>
</evidence>
<feature type="non-terminal residue" evidence="1">
    <location>
        <position position="249"/>
    </location>
</feature>
<comment type="caution">
    <text evidence="1">The sequence shown here is derived from an EMBL/GenBank/DDBJ whole genome shotgun (WGS) entry which is preliminary data.</text>
</comment>
<protein>
    <submittedName>
        <fullName evidence="1">Uncharacterized protein</fullName>
    </submittedName>
</protein>
<dbReference type="AlphaFoldDB" id="X0WSJ2"/>
<dbReference type="EMBL" id="BARS01044202">
    <property type="protein sequence ID" value="GAG33640.1"/>
    <property type="molecule type" value="Genomic_DNA"/>
</dbReference>
<feature type="non-terminal residue" evidence="1">
    <location>
        <position position="1"/>
    </location>
</feature>
<sequence>GFSEIIGTEGIHSIYESTATDNTNNTPEDDDLLEPVNWARVSATNKWAMLSDQLNDQTVGSGIEVVILPGVEIDNMDFFNVDAETIQIVVNDGTERYNETFTLEENFLLPGIRQDTLSVLDLPLGFPDAEITVTFENTSGDTKCGRMIMGNQKLIGTVEDGANLGIIDFSKKKQDTFGNLVIQELGFANRGDFTIFIETTDVGAVKQFLSILRSTPTAYIADINVSSAIFYGYYKDFNIRVGPNASTLT</sequence>
<reference evidence="1" key="1">
    <citation type="journal article" date="2014" name="Front. Microbiol.">
        <title>High frequency of phylogenetically diverse reductive dehalogenase-homologous genes in deep subseafloor sedimentary metagenomes.</title>
        <authorList>
            <person name="Kawai M."/>
            <person name="Futagami T."/>
            <person name="Toyoda A."/>
            <person name="Takaki Y."/>
            <person name="Nishi S."/>
            <person name="Hori S."/>
            <person name="Arai W."/>
            <person name="Tsubouchi T."/>
            <person name="Morono Y."/>
            <person name="Uchiyama I."/>
            <person name="Ito T."/>
            <person name="Fujiyama A."/>
            <person name="Inagaki F."/>
            <person name="Takami H."/>
        </authorList>
    </citation>
    <scope>NUCLEOTIDE SEQUENCE</scope>
    <source>
        <strain evidence="1">Expedition CK06-06</strain>
    </source>
</reference>
<proteinExistence type="predicted"/>
<organism evidence="1">
    <name type="scientific">marine sediment metagenome</name>
    <dbReference type="NCBI Taxonomy" id="412755"/>
    <lineage>
        <taxon>unclassified sequences</taxon>
        <taxon>metagenomes</taxon>
        <taxon>ecological metagenomes</taxon>
    </lineage>
</organism>